<dbReference type="Proteomes" id="UP000007174">
    <property type="component" value="Unassembled WGS sequence"/>
</dbReference>
<sequence>MTTLPKTVPGTAVQVQLPALPTSDFWSETQWAVMMSLLEAVLPSISRPSTLSDPTNQVRVPEADYAAALQLAQNTMKKPPSEEKFQEYLAHNPAKEPKFVESITRTVAALAPAAQRQLGGVMSSLA</sequence>
<dbReference type="HOGENOM" id="CLU_1981491_0_0_1"/>
<dbReference type="eggNOG" id="ENOG502QSD8">
    <property type="taxonomic scope" value="Eukaryota"/>
</dbReference>
<proteinExistence type="predicted"/>
<protein>
    <submittedName>
        <fullName evidence="1">Uncharacterized protein</fullName>
    </submittedName>
</protein>
<dbReference type="AlphaFoldDB" id="H1VXU2"/>
<accession>H1VXU2</accession>
<dbReference type="EMBL" id="CACQ02007392">
    <property type="protein sequence ID" value="CCF45054.1"/>
    <property type="molecule type" value="Genomic_DNA"/>
</dbReference>
<evidence type="ECO:0000313" key="1">
    <source>
        <dbReference type="EMBL" id="CCF45054.1"/>
    </source>
</evidence>
<evidence type="ECO:0000313" key="2">
    <source>
        <dbReference type="Proteomes" id="UP000007174"/>
    </source>
</evidence>
<dbReference type="STRING" id="759273.H1VXU2"/>
<dbReference type="VEuPathDB" id="FungiDB:CH63R_02478"/>
<gene>
    <name evidence="1" type="ORF">CH063_14261</name>
</gene>
<reference evidence="2" key="1">
    <citation type="journal article" date="2012" name="Nat. Genet.">
        <title>Lifestyle transitions in plant pathogenic Colletotrichum fungi deciphered by genome and transcriptome analyses.</title>
        <authorList>
            <person name="O'Connell R.J."/>
            <person name="Thon M.R."/>
            <person name="Hacquard S."/>
            <person name="Amyotte S.G."/>
            <person name="Kleemann J."/>
            <person name="Torres M.F."/>
            <person name="Damm U."/>
            <person name="Buiate E.A."/>
            <person name="Epstein L."/>
            <person name="Alkan N."/>
            <person name="Altmueller J."/>
            <person name="Alvarado-Balderrama L."/>
            <person name="Bauser C.A."/>
            <person name="Becker C."/>
            <person name="Birren B.W."/>
            <person name="Chen Z."/>
            <person name="Choi J."/>
            <person name="Crouch J.A."/>
            <person name="Duvick J.P."/>
            <person name="Farman M.A."/>
            <person name="Gan P."/>
            <person name="Heiman D."/>
            <person name="Henrissat B."/>
            <person name="Howard R.J."/>
            <person name="Kabbage M."/>
            <person name="Koch C."/>
            <person name="Kracher B."/>
            <person name="Kubo Y."/>
            <person name="Law A.D."/>
            <person name="Lebrun M.-H."/>
            <person name="Lee Y.-H."/>
            <person name="Miyara I."/>
            <person name="Moore N."/>
            <person name="Neumann U."/>
            <person name="Nordstroem K."/>
            <person name="Panaccione D.G."/>
            <person name="Panstruga R."/>
            <person name="Place M."/>
            <person name="Proctor R.H."/>
            <person name="Prusky D."/>
            <person name="Rech G."/>
            <person name="Reinhardt R."/>
            <person name="Rollins J.A."/>
            <person name="Rounsley S."/>
            <person name="Schardl C.L."/>
            <person name="Schwartz D.C."/>
            <person name="Shenoy N."/>
            <person name="Shirasu K."/>
            <person name="Sikhakolli U.R."/>
            <person name="Stueber K."/>
            <person name="Sukno S.A."/>
            <person name="Sweigard J.A."/>
            <person name="Takano Y."/>
            <person name="Takahara H."/>
            <person name="Trail F."/>
            <person name="van der Does H.C."/>
            <person name="Voll L.M."/>
            <person name="Will I."/>
            <person name="Young S."/>
            <person name="Zeng Q."/>
            <person name="Zhang J."/>
            <person name="Zhou S."/>
            <person name="Dickman M.B."/>
            <person name="Schulze-Lefert P."/>
            <person name="Ver Loren van Themaat E."/>
            <person name="Ma L.-J."/>
            <person name="Vaillancourt L.J."/>
        </authorList>
    </citation>
    <scope>NUCLEOTIDE SEQUENCE [LARGE SCALE GENOMIC DNA]</scope>
    <source>
        <strain evidence="2">IMI 349063</strain>
    </source>
</reference>
<name>H1VXU2_COLHI</name>
<organism evidence="1 2">
    <name type="scientific">Colletotrichum higginsianum (strain IMI 349063)</name>
    <name type="common">Crucifer anthracnose fungus</name>
    <dbReference type="NCBI Taxonomy" id="759273"/>
    <lineage>
        <taxon>Eukaryota</taxon>
        <taxon>Fungi</taxon>
        <taxon>Dikarya</taxon>
        <taxon>Ascomycota</taxon>
        <taxon>Pezizomycotina</taxon>
        <taxon>Sordariomycetes</taxon>
        <taxon>Hypocreomycetidae</taxon>
        <taxon>Glomerellales</taxon>
        <taxon>Glomerellaceae</taxon>
        <taxon>Colletotrichum</taxon>
        <taxon>Colletotrichum destructivum species complex</taxon>
    </lineage>
</organism>